<comment type="caution">
    <text evidence="1">The sequence shown here is derived from an EMBL/GenBank/DDBJ whole genome shotgun (WGS) entry which is preliminary data.</text>
</comment>
<keyword evidence="2" id="KW-1185">Reference proteome</keyword>
<organism evidence="1 2">
    <name type="scientific">Coniosporium uncinatum</name>
    <dbReference type="NCBI Taxonomy" id="93489"/>
    <lineage>
        <taxon>Eukaryota</taxon>
        <taxon>Fungi</taxon>
        <taxon>Dikarya</taxon>
        <taxon>Ascomycota</taxon>
        <taxon>Pezizomycotina</taxon>
        <taxon>Dothideomycetes</taxon>
        <taxon>Dothideomycetes incertae sedis</taxon>
        <taxon>Coniosporium</taxon>
    </lineage>
</organism>
<evidence type="ECO:0000313" key="1">
    <source>
        <dbReference type="EMBL" id="KAK3063797.1"/>
    </source>
</evidence>
<protein>
    <submittedName>
        <fullName evidence="1">Uncharacterized protein</fullName>
    </submittedName>
</protein>
<dbReference type="Proteomes" id="UP001186974">
    <property type="component" value="Unassembled WGS sequence"/>
</dbReference>
<gene>
    <name evidence="1" type="ORF">LTS18_012663</name>
</gene>
<name>A0ACC3D9K1_9PEZI</name>
<reference evidence="1" key="1">
    <citation type="submission" date="2024-09" db="EMBL/GenBank/DDBJ databases">
        <title>Black Yeasts Isolated from many extreme environments.</title>
        <authorList>
            <person name="Coleine C."/>
            <person name="Stajich J.E."/>
            <person name="Selbmann L."/>
        </authorList>
    </citation>
    <scope>NUCLEOTIDE SEQUENCE</scope>
    <source>
        <strain evidence="1">CCFEE 5737</strain>
    </source>
</reference>
<evidence type="ECO:0000313" key="2">
    <source>
        <dbReference type="Proteomes" id="UP001186974"/>
    </source>
</evidence>
<sequence>DKTDPAPVMKKPSDFPPVLRTEKWTGLKRKTLVLPKPPIPCFKMNADGSNNVTAKEEKKKERKSEQISR</sequence>
<proteinExistence type="predicted"/>
<feature type="non-terminal residue" evidence="1">
    <location>
        <position position="1"/>
    </location>
</feature>
<dbReference type="EMBL" id="JAWDJW010006716">
    <property type="protein sequence ID" value="KAK3063797.1"/>
    <property type="molecule type" value="Genomic_DNA"/>
</dbReference>
<accession>A0ACC3D9K1</accession>